<dbReference type="Proteomes" id="UP000031838">
    <property type="component" value="Chromosome 2"/>
</dbReference>
<dbReference type="InterPro" id="IPR011990">
    <property type="entry name" value="TPR-like_helical_dom_sf"/>
</dbReference>
<dbReference type="SUPFAM" id="SSF53756">
    <property type="entry name" value="UDP-Glycosyltransferase/glycogen phosphorylase"/>
    <property type="match status" value="1"/>
</dbReference>
<dbReference type="EMBL" id="CP002581">
    <property type="protein sequence ID" value="AJK48967.1"/>
    <property type="molecule type" value="Genomic_DNA"/>
</dbReference>
<gene>
    <name evidence="1" type="ORF">BGL_2c08890</name>
</gene>
<keyword evidence="2" id="KW-1185">Reference proteome</keyword>
<dbReference type="KEGG" id="bgp:BGL_2c08890"/>
<dbReference type="SUPFAM" id="SSF48452">
    <property type="entry name" value="TPR-like"/>
    <property type="match status" value="1"/>
</dbReference>
<reference evidence="1 2" key="2">
    <citation type="journal article" date="2016" name="Appl. Microbiol. Biotechnol.">
        <title>Mutations improving production and secretion of extracellular lipase by Burkholderia glumae PG1.</title>
        <authorList>
            <person name="Knapp A."/>
            <person name="Voget S."/>
            <person name="Gao R."/>
            <person name="Zaburannyi N."/>
            <person name="Krysciak D."/>
            <person name="Breuer M."/>
            <person name="Hauer B."/>
            <person name="Streit W.R."/>
            <person name="Muller R."/>
            <person name="Daniel R."/>
            <person name="Jaeger K.E."/>
        </authorList>
    </citation>
    <scope>NUCLEOTIDE SEQUENCE [LARGE SCALE GENOMIC DNA]</scope>
    <source>
        <strain evidence="1 2">PG1</strain>
    </source>
</reference>
<proteinExistence type="predicted"/>
<organism evidence="1 2">
    <name type="scientific">Burkholderia plantarii</name>
    <dbReference type="NCBI Taxonomy" id="41899"/>
    <lineage>
        <taxon>Bacteria</taxon>
        <taxon>Pseudomonadati</taxon>
        <taxon>Pseudomonadota</taxon>
        <taxon>Betaproteobacteria</taxon>
        <taxon>Burkholderiales</taxon>
        <taxon>Burkholderiaceae</taxon>
        <taxon>Burkholderia</taxon>
    </lineage>
</organism>
<dbReference type="AlphaFoldDB" id="A0A0B6RUF7"/>
<evidence type="ECO:0000313" key="1">
    <source>
        <dbReference type="EMBL" id="AJK48967.1"/>
    </source>
</evidence>
<dbReference type="HOGENOM" id="CLU_578320_0_0_4"/>
<reference evidence="2" key="1">
    <citation type="submission" date="2011-03" db="EMBL/GenBank/DDBJ databases">
        <authorList>
            <person name="Voget S."/>
            <person name="Streit W.R."/>
            <person name="Jaeger K.E."/>
            <person name="Daniel R."/>
        </authorList>
    </citation>
    <scope>NUCLEOTIDE SEQUENCE [LARGE SCALE GENOMIC DNA]</scope>
    <source>
        <strain evidence="2">PG1</strain>
    </source>
</reference>
<name>A0A0B6RUF7_BURPL</name>
<protein>
    <submittedName>
        <fullName evidence="1">Uncharacterized protein</fullName>
    </submittedName>
</protein>
<dbReference type="RefSeq" id="WP_123863717.1">
    <property type="nucleotide sequence ID" value="NZ_CP002581.1"/>
</dbReference>
<evidence type="ECO:0000313" key="2">
    <source>
        <dbReference type="Proteomes" id="UP000031838"/>
    </source>
</evidence>
<sequence>MRPTSTLPPHPWFGVPLARPARDGGIPPFLREICRQLTAQRREDELLPWAERALAIDPGAVEFIEMRVRALSLAGRHREAADALRRHAALAAQRGRLDARLGHELAMAGDLDGAIRLLDAALFRASAERDPATAALAAHRLGEARLRRGEPAGFQAWLRRGEDPASSGCYRPAGIAPWSGGDPAGRRVLVTHQLGFGDQLLLLACARDWLHAGARLMITCDTPLLPLVRASLPDCRVVDAPRPLTIDEPLPDSLRREIAVFAPDRHATLLHLPLLDAARANPRARFEPYLRVPPERARAAALWARGMRAAAPGRKLVGLFYDCSQRHRPELDAGTRCWAARRSLPRADVERLAANPMLAARVQFVSLHHPAAEALAGGLPHGMRRYAPDIADFGDTAACIRELDAVVAVDSVVANLAALLGARTCVAVNASGDWRWGNGGRGTRWLPEVVVLRQRETGDWRPVFDELADWLLAGTD</sequence>
<accession>A0A0B6RUF7</accession>
<dbReference type="Gene3D" id="1.25.40.10">
    <property type="entry name" value="Tetratricopeptide repeat domain"/>
    <property type="match status" value="1"/>
</dbReference>
<dbReference type="Gene3D" id="3.40.50.2000">
    <property type="entry name" value="Glycogen Phosphorylase B"/>
    <property type="match status" value="1"/>
</dbReference>